<dbReference type="HAMAP" id="MF_00165">
    <property type="entry name" value="Thymidylate_kinase"/>
    <property type="match status" value="1"/>
</dbReference>
<keyword evidence="8 11" id="KW-0067">ATP-binding</keyword>
<evidence type="ECO:0000256" key="9">
    <source>
        <dbReference type="ARBA" id="ARBA00048743"/>
    </source>
</evidence>
<dbReference type="InterPro" id="IPR027417">
    <property type="entry name" value="P-loop_NTPase"/>
</dbReference>
<reference evidence="14" key="1">
    <citation type="submission" date="2016-10" db="EMBL/GenBank/DDBJ databases">
        <authorList>
            <person name="Varghese N."/>
            <person name="Submissions S."/>
        </authorList>
    </citation>
    <scope>NUCLEOTIDE SEQUENCE [LARGE SCALE GENOMIC DNA]</scope>
    <source>
        <strain evidence="14">DSM 45789</strain>
    </source>
</reference>
<keyword evidence="4 11" id="KW-0808">Transferase</keyword>
<dbReference type="Pfam" id="PF02223">
    <property type="entry name" value="Thymidylate_kin"/>
    <property type="match status" value="1"/>
</dbReference>
<dbReference type="PANTHER" id="PTHR10344">
    <property type="entry name" value="THYMIDYLATE KINASE"/>
    <property type="match status" value="1"/>
</dbReference>
<protein>
    <recommendedName>
        <fullName evidence="3 11">Thymidylate kinase</fullName>
        <ecNumber evidence="2 11">2.7.4.9</ecNumber>
    </recommendedName>
    <alternativeName>
        <fullName evidence="11">dTMP kinase</fullName>
    </alternativeName>
</protein>
<evidence type="ECO:0000256" key="4">
    <source>
        <dbReference type="ARBA" id="ARBA00022679"/>
    </source>
</evidence>
<dbReference type="PANTHER" id="PTHR10344:SF4">
    <property type="entry name" value="UMP-CMP KINASE 2, MITOCHONDRIAL"/>
    <property type="match status" value="1"/>
</dbReference>
<dbReference type="AlphaFoldDB" id="A0A1I6TDL0"/>
<comment type="function">
    <text evidence="10 11">Phosphorylation of dTMP to form dTDP in both de novo and salvage pathways of dTTP synthesis.</text>
</comment>
<dbReference type="Proteomes" id="UP000198660">
    <property type="component" value="Unassembled WGS sequence"/>
</dbReference>
<dbReference type="GO" id="GO:0004798">
    <property type="term" value="F:dTMP kinase activity"/>
    <property type="evidence" value="ECO:0007669"/>
    <property type="project" value="UniProtKB-UniRule"/>
</dbReference>
<dbReference type="NCBIfam" id="TIGR00041">
    <property type="entry name" value="DTMP_kinase"/>
    <property type="match status" value="1"/>
</dbReference>
<dbReference type="OrthoDB" id="9774907at2"/>
<evidence type="ECO:0000259" key="12">
    <source>
        <dbReference type="Pfam" id="PF02223"/>
    </source>
</evidence>
<feature type="domain" description="Thymidylate kinase-like" evidence="12">
    <location>
        <begin position="8"/>
        <end position="195"/>
    </location>
</feature>
<dbReference type="Gene3D" id="3.40.50.300">
    <property type="entry name" value="P-loop containing nucleotide triphosphate hydrolases"/>
    <property type="match status" value="1"/>
</dbReference>
<organism evidence="13 14">
    <name type="scientific">Marininema halotolerans</name>
    <dbReference type="NCBI Taxonomy" id="1155944"/>
    <lineage>
        <taxon>Bacteria</taxon>
        <taxon>Bacillati</taxon>
        <taxon>Bacillota</taxon>
        <taxon>Bacilli</taxon>
        <taxon>Bacillales</taxon>
        <taxon>Thermoactinomycetaceae</taxon>
        <taxon>Marininema</taxon>
    </lineage>
</organism>
<comment type="catalytic activity">
    <reaction evidence="9 11">
        <text>dTMP + ATP = dTDP + ADP</text>
        <dbReference type="Rhea" id="RHEA:13517"/>
        <dbReference type="ChEBI" id="CHEBI:30616"/>
        <dbReference type="ChEBI" id="CHEBI:58369"/>
        <dbReference type="ChEBI" id="CHEBI:63528"/>
        <dbReference type="ChEBI" id="CHEBI:456216"/>
        <dbReference type="EC" id="2.7.4.9"/>
    </reaction>
</comment>
<dbReference type="FunFam" id="3.40.50.300:FF:000225">
    <property type="entry name" value="Thymidylate kinase"/>
    <property type="match status" value="1"/>
</dbReference>
<dbReference type="GO" id="GO:0006233">
    <property type="term" value="P:dTDP biosynthetic process"/>
    <property type="evidence" value="ECO:0007669"/>
    <property type="project" value="InterPro"/>
</dbReference>
<evidence type="ECO:0000256" key="10">
    <source>
        <dbReference type="ARBA" id="ARBA00057735"/>
    </source>
</evidence>
<evidence type="ECO:0000256" key="1">
    <source>
        <dbReference type="ARBA" id="ARBA00009776"/>
    </source>
</evidence>
<dbReference type="InterPro" id="IPR018094">
    <property type="entry name" value="Thymidylate_kinase"/>
</dbReference>
<accession>A0A1I6TDL0</accession>
<dbReference type="PROSITE" id="PS01331">
    <property type="entry name" value="THYMIDYLATE_KINASE"/>
    <property type="match status" value="1"/>
</dbReference>
<dbReference type="InterPro" id="IPR018095">
    <property type="entry name" value="Thymidylate_kin_CS"/>
</dbReference>
<dbReference type="EMBL" id="FPAA01000009">
    <property type="protein sequence ID" value="SFS87270.1"/>
    <property type="molecule type" value="Genomic_DNA"/>
</dbReference>
<evidence type="ECO:0000313" key="13">
    <source>
        <dbReference type="EMBL" id="SFS87270.1"/>
    </source>
</evidence>
<keyword evidence="14" id="KW-1185">Reference proteome</keyword>
<evidence type="ECO:0000256" key="5">
    <source>
        <dbReference type="ARBA" id="ARBA00022727"/>
    </source>
</evidence>
<dbReference type="RefSeq" id="WP_091838001.1">
    <property type="nucleotide sequence ID" value="NZ_FPAA01000009.1"/>
</dbReference>
<evidence type="ECO:0000256" key="6">
    <source>
        <dbReference type="ARBA" id="ARBA00022741"/>
    </source>
</evidence>
<dbReference type="CDD" id="cd01672">
    <property type="entry name" value="TMPK"/>
    <property type="match status" value="1"/>
</dbReference>
<keyword evidence="5 11" id="KW-0545">Nucleotide biosynthesis</keyword>
<keyword evidence="7 11" id="KW-0418">Kinase</keyword>
<evidence type="ECO:0000313" key="14">
    <source>
        <dbReference type="Proteomes" id="UP000198660"/>
    </source>
</evidence>
<feature type="binding site" evidence="11">
    <location>
        <begin position="10"/>
        <end position="17"/>
    </location>
    <ligand>
        <name>ATP</name>
        <dbReference type="ChEBI" id="CHEBI:30616"/>
    </ligand>
</feature>
<dbReference type="GO" id="GO:0006227">
    <property type="term" value="P:dUDP biosynthetic process"/>
    <property type="evidence" value="ECO:0007669"/>
    <property type="project" value="TreeGrafter"/>
</dbReference>
<dbReference type="GO" id="GO:0005829">
    <property type="term" value="C:cytosol"/>
    <property type="evidence" value="ECO:0007669"/>
    <property type="project" value="TreeGrafter"/>
</dbReference>
<keyword evidence="6 11" id="KW-0547">Nucleotide-binding</keyword>
<evidence type="ECO:0000256" key="7">
    <source>
        <dbReference type="ARBA" id="ARBA00022777"/>
    </source>
</evidence>
<dbReference type="InterPro" id="IPR039430">
    <property type="entry name" value="Thymidylate_kin-like_dom"/>
</dbReference>
<sequence>MKGWLITLEGPEGAGKSTQIRRLHEYLESQGIPCMCTREPGGTAVGDRIREILLAPELTEMTLKAEVLLYAASRAQLVEEVIRPALASGKLVLCDRFVDSSIVYQGLGPEDGNRQEVEEINQVALGGLQADRTYLLDLSVEDGDRRLAARGYVDRMEAKGKQFHERVRQGFLALARENHQRIRVIDASQDEDVVFAALCEEVMDLIGKN</sequence>
<proteinExistence type="inferred from homology"/>
<dbReference type="EC" id="2.7.4.9" evidence="2 11"/>
<dbReference type="GO" id="GO:0005524">
    <property type="term" value="F:ATP binding"/>
    <property type="evidence" value="ECO:0007669"/>
    <property type="project" value="UniProtKB-UniRule"/>
</dbReference>
<evidence type="ECO:0000256" key="3">
    <source>
        <dbReference type="ARBA" id="ARBA00017144"/>
    </source>
</evidence>
<evidence type="ECO:0000256" key="2">
    <source>
        <dbReference type="ARBA" id="ARBA00012980"/>
    </source>
</evidence>
<comment type="similarity">
    <text evidence="1 11">Belongs to the thymidylate kinase family.</text>
</comment>
<evidence type="ECO:0000256" key="11">
    <source>
        <dbReference type="HAMAP-Rule" id="MF_00165"/>
    </source>
</evidence>
<dbReference type="GO" id="GO:0006235">
    <property type="term" value="P:dTTP biosynthetic process"/>
    <property type="evidence" value="ECO:0007669"/>
    <property type="project" value="UniProtKB-UniRule"/>
</dbReference>
<evidence type="ECO:0000256" key="8">
    <source>
        <dbReference type="ARBA" id="ARBA00022840"/>
    </source>
</evidence>
<name>A0A1I6TDL0_9BACL</name>
<gene>
    <name evidence="11" type="primary">tmk</name>
    <name evidence="13" type="ORF">SAMN05444972_109185</name>
</gene>
<dbReference type="SUPFAM" id="SSF52540">
    <property type="entry name" value="P-loop containing nucleoside triphosphate hydrolases"/>
    <property type="match status" value="1"/>
</dbReference>